<dbReference type="RefSeq" id="WP_005218054.1">
    <property type="nucleotide sequence ID" value="NZ_KI392040.1"/>
</dbReference>
<comment type="caution">
    <text evidence="1">The sequence shown here is derived from an EMBL/GenBank/DDBJ whole genome shotgun (WGS) entry which is preliminary data.</text>
</comment>
<dbReference type="Proteomes" id="UP000005085">
    <property type="component" value="Unassembled WGS sequence"/>
</dbReference>
<proteinExistence type="predicted"/>
<accession>C3XFM7</accession>
<dbReference type="EMBL" id="ACDN02000061">
    <property type="protein sequence ID" value="EEO23816.1"/>
    <property type="molecule type" value="Genomic_DNA"/>
</dbReference>
<name>C3XFM7_9HELI</name>
<gene>
    <name evidence="1" type="ORF">HRAG_00873</name>
</gene>
<evidence type="ECO:0000313" key="2">
    <source>
        <dbReference type="Proteomes" id="UP000005085"/>
    </source>
</evidence>
<organism evidence="1 2">
    <name type="scientific">Helicobacter bilis ATCC 43879</name>
    <dbReference type="NCBI Taxonomy" id="613026"/>
    <lineage>
        <taxon>Bacteria</taxon>
        <taxon>Pseudomonadati</taxon>
        <taxon>Campylobacterota</taxon>
        <taxon>Epsilonproteobacteria</taxon>
        <taxon>Campylobacterales</taxon>
        <taxon>Helicobacteraceae</taxon>
        <taxon>Helicobacter</taxon>
    </lineage>
</organism>
<protein>
    <submittedName>
        <fullName evidence="1">Uncharacterized protein</fullName>
    </submittedName>
</protein>
<reference evidence="1 2" key="1">
    <citation type="journal article" date="2014" name="Genome Announc.">
        <title>Draft genome sequences of six enterohepatic helicobacter species isolated from humans and one from rhesus macaques.</title>
        <authorList>
            <person name="Shen Z."/>
            <person name="Sheh A."/>
            <person name="Young S.K."/>
            <person name="Abouelliel A."/>
            <person name="Ward D.V."/>
            <person name="Earl A.M."/>
            <person name="Fox J.G."/>
        </authorList>
    </citation>
    <scope>NUCLEOTIDE SEQUENCE [LARGE SCALE GENOMIC DNA]</scope>
    <source>
        <strain evidence="1 2">ATCC 43879</strain>
    </source>
</reference>
<evidence type="ECO:0000313" key="1">
    <source>
        <dbReference type="EMBL" id="EEO23816.1"/>
    </source>
</evidence>
<sequence length="157" mass="18055">MAHNSELLKTPAERIERLKQENFNRFLLKICPFGYGDIYKALEILSGIYHESETADKLADLFYESLESDFFTDYDSVDLCYLAINHTLEKAQGILNRLGYNIDLNELLNPYYDSMASFFNCESDSTLADALEIAVDYDNMELLQAIIKGEIKLRKKA</sequence>
<dbReference type="AlphaFoldDB" id="C3XFM7"/>
<dbReference type="HOGENOM" id="CLU_1793820_0_0_7"/>
<keyword evidence="2" id="KW-1185">Reference proteome</keyword>